<organism evidence="3 4">
    <name type="scientific">Cavenderia fasciculata</name>
    <name type="common">Slime mold</name>
    <name type="synonym">Dictyostelium fasciculatum</name>
    <dbReference type="NCBI Taxonomy" id="261658"/>
    <lineage>
        <taxon>Eukaryota</taxon>
        <taxon>Amoebozoa</taxon>
        <taxon>Evosea</taxon>
        <taxon>Eumycetozoa</taxon>
        <taxon>Dictyostelia</taxon>
        <taxon>Acytosteliales</taxon>
        <taxon>Cavenderiaceae</taxon>
        <taxon>Cavenderia</taxon>
    </lineage>
</organism>
<feature type="transmembrane region" description="Helical" evidence="1">
    <location>
        <begin position="1087"/>
        <end position="1109"/>
    </location>
</feature>
<dbReference type="InterPro" id="IPR032675">
    <property type="entry name" value="LRR_dom_sf"/>
</dbReference>
<accession>F4QD71</accession>
<keyword evidence="1" id="KW-0812">Transmembrane</keyword>
<proteinExistence type="predicted"/>
<dbReference type="Proteomes" id="UP000007797">
    <property type="component" value="Unassembled WGS sequence"/>
</dbReference>
<dbReference type="InterPro" id="IPR054484">
    <property type="entry name" value="ComC_SSD"/>
</dbReference>
<gene>
    <name evidence="3" type="ORF">DFA_12318</name>
</gene>
<dbReference type="GeneID" id="14865710"/>
<evidence type="ECO:0000256" key="1">
    <source>
        <dbReference type="SAM" id="Phobius"/>
    </source>
</evidence>
<dbReference type="RefSeq" id="XP_004366062.1">
    <property type="nucleotide sequence ID" value="XM_004366005.1"/>
</dbReference>
<evidence type="ECO:0000313" key="4">
    <source>
        <dbReference type="Proteomes" id="UP000007797"/>
    </source>
</evidence>
<evidence type="ECO:0000313" key="3">
    <source>
        <dbReference type="EMBL" id="EGG14542.1"/>
    </source>
</evidence>
<dbReference type="AlphaFoldDB" id="F4QD71"/>
<sequence>MILNATSTNDINAVQWLCYQYGVQSIPFDSTMCNGYPQIICSPNGDVIQINLKIETSQGVEMPNATMPLIFDSLTILEITLGASTRVAIPSINILSKLTNMPKLVKIAITNDPTIDMIPTSFPTMIPNLSTLQLINNKQLTTIQNPIGFIQHPNLAYLSILGSPLKHVTVNSSIGIPNLTELQLSLIPTEPKYLDLQSSKFPRLRYLVMNNNILGNIYTGPPITITFNSKVLSTVTLIGNSFKLSIVNTSSLLSLYISGKQSTLTPSTIESYPNLARANLNDITSSIVSYNQYPTYLQFYGMTNSTLTTIPNIPFPESMKSIDFSNNQLQGQIDFNTLFPPVVSSMFTIHNNPGITGSIPESFCANYLYANNTGLVSIPDCFWCYYGNPYMFQIYPQTLPPNFVCTAEFNSTLIPIKSNLGMIYGRNLGYGAIEQGYALIVVIANSQMLMHITNTPRQGGPPRTVSIRPHSSTIYNLSVIETDIIIRDLDISQKPSSTAVLLSLAFYNDYLPHYLTIDQVVNGTVTQQFPCPVVSTTNDSFICETNMPVQPGIVNIHFKNEYYSISNNSIEFIQDNIVKNGSVFTLTGIFSQISAPSTLTFSSVFGDSRCIVTEFSFSQIKCTLEENIKGGPLVIVKIKVDSYSNVYSIDTIPTPYSKCMNDTFNCHDNGQCSFDGFCVCPSPSFYNNCLIPYPTISSSSIITSGNDSKQLIFFGDFGPFNQSGVIVLINETISCNVTTASQQLIQCQLENTPTIGIASVKIQVDTRTVIVNDAILFSNPTPPIYNDEESCRKDTHDCFGNGHCDEMGQCQCDVDYHSIDNCRTKFLNSIDTPNINNVSPIISFNFESSSFQFEIYSIQEIDFESNLTAKKELLISNYNWSMNSNNSNATTSSYTLVFDDDNSNNNSSSNSTIPKDLNVTSIISYNRESSKIELIGGINETFDLNPNSIRLSVSIEGWRYSSNMARLKVLFKTTIPKEQTFIFDCDEQPLDSFTNNQLSPTIQYIRIARDNVQYHGRFVDRVVSDGHPTYSKTELVSLTPLNDQESTAIIGINLPQCQQCTIDPIDFTPLHYDQGSQDCDKSDSWKIIVGVVLGLTAFIALVIASVIIVKKKMLIRESEKMRERKLQRYK</sequence>
<dbReference type="PANTHER" id="PTHR24032:SF16">
    <property type="entry name" value="EGF-LIKE DOMAIN-CONTAINING PROTEIN"/>
    <property type="match status" value="1"/>
</dbReference>
<dbReference type="EMBL" id="GL883029">
    <property type="protein sequence ID" value="EGG14542.1"/>
    <property type="molecule type" value="Genomic_DNA"/>
</dbReference>
<reference evidence="4" key="1">
    <citation type="journal article" date="2011" name="Genome Res.">
        <title>Phylogeny-wide analysis of social amoeba genomes highlights ancient origins for complex intercellular communication.</title>
        <authorList>
            <person name="Heidel A.J."/>
            <person name="Lawal H.M."/>
            <person name="Felder M."/>
            <person name="Schilde C."/>
            <person name="Helps N.R."/>
            <person name="Tunggal B."/>
            <person name="Rivero F."/>
            <person name="John U."/>
            <person name="Schleicher M."/>
            <person name="Eichinger L."/>
            <person name="Platzer M."/>
            <person name="Noegel A.A."/>
            <person name="Schaap P."/>
            <person name="Gloeckner G."/>
        </authorList>
    </citation>
    <scope>NUCLEOTIDE SEQUENCE [LARGE SCALE GENOMIC DNA]</scope>
    <source>
        <strain evidence="4">SH3</strain>
    </source>
</reference>
<dbReference type="SUPFAM" id="SSF52058">
    <property type="entry name" value="L domain-like"/>
    <property type="match status" value="1"/>
</dbReference>
<dbReference type="OrthoDB" id="676979at2759"/>
<keyword evidence="1" id="KW-1133">Transmembrane helix</keyword>
<keyword evidence="1" id="KW-0472">Membrane</keyword>
<protein>
    <submittedName>
        <fullName evidence="3">Tenascin</fullName>
    </submittedName>
</protein>
<dbReference type="PANTHER" id="PTHR24032">
    <property type="entry name" value="EGF-LIKE DOMAIN-CONTAINING PROTEIN-RELATED-RELATED"/>
    <property type="match status" value="1"/>
</dbReference>
<dbReference type="Gene3D" id="3.80.10.10">
    <property type="entry name" value="Ribonuclease Inhibitor"/>
    <property type="match status" value="1"/>
</dbReference>
<dbReference type="Pfam" id="PF22933">
    <property type="entry name" value="ComC_SSD"/>
    <property type="match status" value="1"/>
</dbReference>
<dbReference type="KEGG" id="dfa:DFA_12318"/>
<dbReference type="InterPro" id="IPR053331">
    <property type="entry name" value="EGF-like_comC"/>
</dbReference>
<feature type="domain" description="ComC supersandwich" evidence="2">
    <location>
        <begin position="848"/>
        <end position="1067"/>
    </location>
</feature>
<evidence type="ECO:0000259" key="2">
    <source>
        <dbReference type="Pfam" id="PF22933"/>
    </source>
</evidence>
<keyword evidence="4" id="KW-1185">Reference proteome</keyword>
<name>F4QD71_CACFS</name>